<reference evidence="6 7" key="1">
    <citation type="journal article" date="2012" name="Int. J. Syst. Evol. Microbiol.">
        <title>Vibrio caribbeanicus sp. nov., isolated from the marine sponge Scleritoderma cyanea.</title>
        <authorList>
            <person name="Hoffmann M."/>
            <person name="Monday S.R."/>
            <person name="Allard M.W."/>
            <person name="Strain E.A."/>
            <person name="Whittaker P."/>
            <person name="Naum M."/>
            <person name="McCarthy P.J."/>
            <person name="Lopez J.V."/>
            <person name="Fischer M."/>
            <person name="Brown E.W."/>
        </authorList>
    </citation>
    <scope>NUCLEOTIDE SEQUENCE [LARGE SCALE GENOMIC DNA]</scope>
    <source>
        <strain evidence="6 7">ATCC BAA-2122</strain>
    </source>
</reference>
<keyword evidence="2" id="KW-0808">Transferase</keyword>
<dbReference type="eggNOG" id="COG3148">
    <property type="taxonomic scope" value="Bacteria"/>
</dbReference>
<evidence type="ECO:0000313" key="7">
    <source>
        <dbReference type="Proteomes" id="UP000002943"/>
    </source>
</evidence>
<dbReference type="Proteomes" id="UP000002943">
    <property type="component" value="Unassembled WGS sequence"/>
</dbReference>
<evidence type="ECO:0000256" key="1">
    <source>
        <dbReference type="ARBA" id="ARBA00012386"/>
    </source>
</evidence>
<dbReference type="EMBL" id="AEIU01000022">
    <property type="protein sequence ID" value="EFP98192.1"/>
    <property type="molecule type" value="Genomic_DNA"/>
</dbReference>
<dbReference type="PANTHER" id="PTHR21392">
    <property type="entry name" value="TRNA-URIDINE AMINOCARBOXYPROPYLTRANSFERASE 2"/>
    <property type="match status" value="1"/>
</dbReference>
<evidence type="ECO:0000256" key="3">
    <source>
        <dbReference type="ARBA" id="ARBA00022691"/>
    </source>
</evidence>
<dbReference type="GO" id="GO:0016432">
    <property type="term" value="F:tRNA-uridine aminocarboxypropyltransferase activity"/>
    <property type="evidence" value="ECO:0007669"/>
    <property type="project" value="UniProtKB-EC"/>
</dbReference>
<dbReference type="GO" id="GO:0008033">
    <property type="term" value="P:tRNA processing"/>
    <property type="evidence" value="ECO:0007669"/>
    <property type="project" value="UniProtKB-KW"/>
</dbReference>
<organism evidence="6 7">
    <name type="scientific">Vibrio caribbeanicus ATCC BAA-2122</name>
    <dbReference type="NCBI Taxonomy" id="796620"/>
    <lineage>
        <taxon>Bacteria</taxon>
        <taxon>Pseudomonadati</taxon>
        <taxon>Pseudomonadota</taxon>
        <taxon>Gammaproteobacteria</taxon>
        <taxon>Vibrionales</taxon>
        <taxon>Vibrionaceae</taxon>
        <taxon>Vibrio</taxon>
    </lineage>
</organism>
<dbReference type="STRING" id="796620.VIBC2010_10397"/>
<dbReference type="AlphaFoldDB" id="E3BFL4"/>
<evidence type="ECO:0000256" key="4">
    <source>
        <dbReference type="ARBA" id="ARBA00022694"/>
    </source>
</evidence>
<sequence length="198" mass="23156">MLLLSANEVFKPSNTGRLILDTIQQGFAYQWSRTEPNREMLGLLSNSKYQPILVFPKQYVEDESRIIQQPEPLKCSNKVPLLIFIDGSWREARKIFNKSEYLSKLPVLSIEPTRMSQYMMRHSENEQHLATAEVASIVLDQLGENHASGVLSSWFDVFRESYMLSKSRFYSDFSRPTLRQYLVDHRDYLDFQHNPDLS</sequence>
<accession>E3BFL4</accession>
<protein>
    <recommendedName>
        <fullName evidence="1">tRNA-uridine aminocarboxypropyltransferase</fullName>
        <ecNumber evidence="1">2.5.1.25</ecNumber>
    </recommendedName>
</protein>
<dbReference type="PANTHER" id="PTHR21392:SF1">
    <property type="entry name" value="TRNA-URIDINE AMINOCARBOXYPROPYLTRANSFERASE"/>
    <property type="match status" value="1"/>
</dbReference>
<dbReference type="InterPro" id="IPR039262">
    <property type="entry name" value="DTWD2/TAPT"/>
</dbReference>
<proteinExistence type="predicted"/>
<dbReference type="InterPro" id="IPR005636">
    <property type="entry name" value="DTW"/>
</dbReference>
<name>E3BFL4_9VIBR</name>
<keyword evidence="3" id="KW-0949">S-adenosyl-L-methionine</keyword>
<keyword evidence="7" id="KW-1185">Reference proteome</keyword>
<dbReference type="SMART" id="SM01144">
    <property type="entry name" value="DTW"/>
    <property type="match status" value="1"/>
</dbReference>
<dbReference type="Pfam" id="PF03942">
    <property type="entry name" value="DTW"/>
    <property type="match status" value="1"/>
</dbReference>
<keyword evidence="4" id="KW-0819">tRNA processing</keyword>
<evidence type="ECO:0000313" key="6">
    <source>
        <dbReference type="EMBL" id="EFP98192.1"/>
    </source>
</evidence>
<dbReference type="EC" id="2.5.1.25" evidence="1"/>
<gene>
    <name evidence="6" type="ORF">VIBC2010_10397</name>
</gene>
<feature type="domain" description="DTW" evidence="5">
    <location>
        <begin position="1"/>
        <end position="167"/>
    </location>
</feature>
<evidence type="ECO:0000256" key="2">
    <source>
        <dbReference type="ARBA" id="ARBA00022679"/>
    </source>
</evidence>
<evidence type="ECO:0000259" key="5">
    <source>
        <dbReference type="SMART" id="SM01144"/>
    </source>
</evidence>
<comment type="caution">
    <text evidence="6">The sequence shown here is derived from an EMBL/GenBank/DDBJ whole genome shotgun (WGS) entry which is preliminary data.</text>
</comment>